<dbReference type="Proteomes" id="UP000261231">
    <property type="component" value="Unassembled WGS sequence"/>
</dbReference>
<dbReference type="Gene3D" id="1.10.3210.10">
    <property type="entry name" value="Hypothetical protein af1432"/>
    <property type="match status" value="1"/>
</dbReference>
<dbReference type="InterPro" id="IPR006674">
    <property type="entry name" value="HD_domain"/>
</dbReference>
<dbReference type="SUPFAM" id="SSF109604">
    <property type="entry name" value="HD-domain/PDEase-like"/>
    <property type="match status" value="1"/>
</dbReference>
<protein>
    <submittedName>
        <fullName evidence="3">HD domain-containing protein</fullName>
    </submittedName>
</protein>
<organism evidence="3 5">
    <name type="scientific">Coprococcus catus</name>
    <dbReference type="NCBI Taxonomy" id="116085"/>
    <lineage>
        <taxon>Bacteria</taxon>
        <taxon>Bacillati</taxon>
        <taxon>Bacillota</taxon>
        <taxon>Clostridia</taxon>
        <taxon>Lachnospirales</taxon>
        <taxon>Lachnospiraceae</taxon>
        <taxon>Coprococcus</taxon>
    </lineage>
</organism>
<dbReference type="OrthoDB" id="360187at2"/>
<comment type="caution">
    <text evidence="3">The sequence shown here is derived from an EMBL/GenBank/DDBJ whole genome shotgun (WGS) entry which is preliminary data.</text>
</comment>
<evidence type="ECO:0000313" key="2">
    <source>
        <dbReference type="EMBL" id="RGB79668.1"/>
    </source>
</evidence>
<reference evidence="4 5" key="1">
    <citation type="submission" date="2018-08" db="EMBL/GenBank/DDBJ databases">
        <title>A genome reference for cultivated species of the human gut microbiota.</title>
        <authorList>
            <person name="Zou Y."/>
            <person name="Xue W."/>
            <person name="Luo G."/>
        </authorList>
    </citation>
    <scope>NUCLEOTIDE SEQUENCE [LARGE SCALE GENOMIC DNA]</scope>
    <source>
        <strain evidence="2 4">AF45-17</strain>
        <strain evidence="3 5">AM28-39</strain>
    </source>
</reference>
<feature type="domain" description="HD" evidence="1">
    <location>
        <begin position="15"/>
        <end position="120"/>
    </location>
</feature>
<sequence>MQSEKNFRQHGRMSVYEHSLAVARMCLRIAKYFPGEVDMRSLVRGALLHDYFLYDWHIPDESHKWHGVTHAGDALKNARRDFELNEIEQDMIRKHMFPLNPVPPKYRESWILCMADKICASKETVKRH</sequence>
<dbReference type="Proteomes" id="UP000260773">
    <property type="component" value="Unassembled WGS sequence"/>
</dbReference>
<gene>
    <name evidence="2" type="ORF">DW070_09475</name>
    <name evidence="3" type="ORF">DW747_06845</name>
</gene>
<evidence type="ECO:0000313" key="5">
    <source>
        <dbReference type="Proteomes" id="UP000261231"/>
    </source>
</evidence>
<accession>A0A3E2XM90</accession>
<proteinExistence type="predicted"/>
<dbReference type="EMBL" id="QVEP01000021">
    <property type="protein sequence ID" value="RGB79668.1"/>
    <property type="molecule type" value="Genomic_DNA"/>
</dbReference>
<dbReference type="AlphaFoldDB" id="A0A3E2XM90"/>
<evidence type="ECO:0000313" key="4">
    <source>
        <dbReference type="Proteomes" id="UP000260773"/>
    </source>
</evidence>
<dbReference type="Pfam" id="PF01966">
    <property type="entry name" value="HD"/>
    <property type="match status" value="1"/>
</dbReference>
<evidence type="ECO:0000259" key="1">
    <source>
        <dbReference type="Pfam" id="PF01966"/>
    </source>
</evidence>
<keyword evidence="5" id="KW-1185">Reference proteome</keyword>
<evidence type="ECO:0000313" key="3">
    <source>
        <dbReference type="EMBL" id="RGC47880.1"/>
    </source>
</evidence>
<dbReference type="EMBL" id="QVFD01000005">
    <property type="protein sequence ID" value="RGC47880.1"/>
    <property type="molecule type" value="Genomic_DNA"/>
</dbReference>
<name>A0A3E2XM90_9FIRM</name>